<feature type="transmembrane region" description="Helical" evidence="1">
    <location>
        <begin position="27"/>
        <end position="48"/>
    </location>
</feature>
<reference evidence="2 3" key="1">
    <citation type="submission" date="2020-07" db="EMBL/GenBank/DDBJ databases">
        <title>Pseudogemmobacter sp. nov., isolated from poultry manure in Taiwan.</title>
        <authorList>
            <person name="Lin S.-Y."/>
            <person name="Tang Y.-S."/>
            <person name="Young C.-C."/>
        </authorList>
    </citation>
    <scope>NUCLEOTIDE SEQUENCE [LARGE SCALE GENOMIC DNA]</scope>
    <source>
        <strain evidence="2 3">CC-YST710</strain>
    </source>
</reference>
<dbReference type="PANTHER" id="PTHR35813:SF1">
    <property type="entry name" value="INNER MEMBRANE PROTEIN YBAN"/>
    <property type="match status" value="1"/>
</dbReference>
<accession>A0ABS8CIM8</accession>
<keyword evidence="1" id="KW-0812">Transmembrane</keyword>
<dbReference type="Proteomes" id="UP001198571">
    <property type="component" value="Unassembled WGS sequence"/>
</dbReference>
<protein>
    <submittedName>
        <fullName evidence="2">YbaN family protein</fullName>
    </submittedName>
</protein>
<evidence type="ECO:0000313" key="2">
    <source>
        <dbReference type="EMBL" id="MCB5409231.1"/>
    </source>
</evidence>
<name>A0ABS8CIM8_9RHOB</name>
<comment type="caution">
    <text evidence="2">The sequence shown here is derived from an EMBL/GenBank/DDBJ whole genome shotgun (WGS) entry which is preliminary data.</text>
</comment>
<keyword evidence="1" id="KW-0472">Membrane</keyword>
<feature type="transmembrane region" description="Helical" evidence="1">
    <location>
        <begin position="98"/>
        <end position="114"/>
    </location>
</feature>
<dbReference type="InterPro" id="IPR007401">
    <property type="entry name" value="DUF454"/>
</dbReference>
<evidence type="ECO:0000313" key="3">
    <source>
        <dbReference type="Proteomes" id="UP001198571"/>
    </source>
</evidence>
<dbReference type="Pfam" id="PF04304">
    <property type="entry name" value="DUF454"/>
    <property type="match status" value="1"/>
</dbReference>
<gene>
    <name evidence="2" type="ORF">H0485_04305</name>
</gene>
<evidence type="ECO:0000256" key="1">
    <source>
        <dbReference type="SAM" id="Phobius"/>
    </source>
</evidence>
<sequence>MSDLPPSQPLPPGDGAAKPALALVRPLWFLAGCLALGLGILGIFLPLLPTTPFVLLAAACFARSSSRVHDWLLAHQSFGPLIRNWRDHGAISRRGKRAALLGMAAAFLLSLALGLPLYALVIQAGVLSLTALWIWTRPEGPRGPRPPRDRQGRAR</sequence>
<organism evidence="2 3">
    <name type="scientific">Pseudogemmobacter faecipullorum</name>
    <dbReference type="NCBI Taxonomy" id="2755041"/>
    <lineage>
        <taxon>Bacteria</taxon>
        <taxon>Pseudomonadati</taxon>
        <taxon>Pseudomonadota</taxon>
        <taxon>Alphaproteobacteria</taxon>
        <taxon>Rhodobacterales</taxon>
        <taxon>Paracoccaceae</taxon>
        <taxon>Pseudogemmobacter</taxon>
    </lineage>
</organism>
<proteinExistence type="predicted"/>
<dbReference type="RefSeq" id="WP_354002434.1">
    <property type="nucleotide sequence ID" value="NZ_JACDXX010000003.1"/>
</dbReference>
<keyword evidence="3" id="KW-1185">Reference proteome</keyword>
<dbReference type="EMBL" id="JACDXX010000003">
    <property type="protein sequence ID" value="MCB5409231.1"/>
    <property type="molecule type" value="Genomic_DNA"/>
</dbReference>
<keyword evidence="1" id="KW-1133">Transmembrane helix</keyword>
<dbReference type="PANTHER" id="PTHR35813">
    <property type="entry name" value="INNER MEMBRANE PROTEIN YBAN"/>
    <property type="match status" value="1"/>
</dbReference>